<evidence type="ECO:0000313" key="3">
    <source>
        <dbReference type="Proteomes" id="UP000322918"/>
    </source>
</evidence>
<name>A0A5M9HBK2_9SPHI</name>
<evidence type="ECO:0000256" key="1">
    <source>
        <dbReference type="SAM" id="MobiDB-lite"/>
    </source>
</evidence>
<reference evidence="2 3" key="1">
    <citation type="submission" date="2019-09" db="EMBL/GenBank/DDBJ databases">
        <title>Pararcticibacter amylolyticus gen. nov., sp. nov., isolated from a rottenly hemp rope, and reclassification of Pedobacter tournemirensis as Pararcticibacter tournemirensis comb. nov.</title>
        <authorList>
            <person name="Cai Y."/>
        </authorList>
    </citation>
    <scope>NUCLEOTIDE SEQUENCE [LARGE SCALE GENOMIC DNA]</scope>
    <source>
        <strain evidence="2 3">TF5-37.2-LB10</strain>
    </source>
</reference>
<comment type="caution">
    <text evidence="2">The sequence shown here is derived from an EMBL/GenBank/DDBJ whole genome shotgun (WGS) entry which is preliminary data.</text>
</comment>
<dbReference type="AlphaFoldDB" id="A0A5M9HBK2"/>
<organism evidence="2 3">
    <name type="scientific">Arcticibacter tournemirensis</name>
    <dbReference type="NCBI Taxonomy" id="699437"/>
    <lineage>
        <taxon>Bacteria</taxon>
        <taxon>Pseudomonadati</taxon>
        <taxon>Bacteroidota</taxon>
        <taxon>Sphingobacteriia</taxon>
        <taxon>Sphingobacteriales</taxon>
        <taxon>Sphingobacteriaceae</taxon>
        <taxon>Arcticibacter</taxon>
    </lineage>
</organism>
<gene>
    <name evidence="2" type="ORF">F1649_07680</name>
</gene>
<dbReference type="OrthoDB" id="671786at2"/>
<sequence length="452" mass="51684">MSEQISPDLMMMGEHGIIVSALTYDPITQPVSPKPEKTDSGDDIAYWGDNNDDPQEIIKRVKADTELPPLLDWKGRVLQGREVIAVNLVYNEEKKDFDTERINDPEINDFLHHRSFKRYWREAAVDFVWFANVFPDMIKSNGLDKIAYLGVHSADWCRWNKQDKTGTTTKCYVSPSWPDAKPTDENCNTFDVVDPYNPMLLEKVKEKKSLKRFVYPISYPMPGNAYYQMAPWHPFVFSKWYEIKRLIERMKESLLKKILSAKWILTIPVNYWPAAYKDWEKKSPEERLEIKKKKVAEIEKSITGVDNTGKLILTEAGLDQNNKEIQGWKLERISDNIKDGEHLEDSHEASQHGMRALGTDPTLVGDGPGKTGAGGGSGSDKRIAFNIFVAILQPYREVLLEPLYFVAEFNGWTSRFPNLRFKILEVELETLDKGTTSKVTNPVTKSEGNGAN</sequence>
<feature type="region of interest" description="Disordered" evidence="1">
    <location>
        <begin position="342"/>
        <end position="377"/>
    </location>
</feature>
<keyword evidence="3" id="KW-1185">Reference proteome</keyword>
<dbReference type="RefSeq" id="WP_141814523.1">
    <property type="nucleotide sequence ID" value="NZ_VFPL01000001.1"/>
</dbReference>
<proteinExistence type="predicted"/>
<dbReference type="EMBL" id="VWNE01000010">
    <property type="protein sequence ID" value="KAA8483759.1"/>
    <property type="molecule type" value="Genomic_DNA"/>
</dbReference>
<dbReference type="Proteomes" id="UP000322918">
    <property type="component" value="Unassembled WGS sequence"/>
</dbReference>
<accession>A0A5M9HBK2</accession>
<protein>
    <submittedName>
        <fullName evidence="2">RtcB family protein</fullName>
    </submittedName>
</protein>
<evidence type="ECO:0000313" key="2">
    <source>
        <dbReference type="EMBL" id="KAA8483759.1"/>
    </source>
</evidence>
<feature type="compositionally biased region" description="Gly residues" evidence="1">
    <location>
        <begin position="366"/>
        <end position="377"/>
    </location>
</feature>